<dbReference type="InterPro" id="IPR008145">
    <property type="entry name" value="GK/Ca_channel_bsu"/>
</dbReference>
<proteinExistence type="inferred from homology"/>
<dbReference type="InterPro" id="IPR017665">
    <property type="entry name" value="Guanylate_kinase"/>
</dbReference>
<keyword evidence="12" id="KW-1185">Reference proteome</keyword>
<dbReference type="Pfam" id="PF00625">
    <property type="entry name" value="Guanylate_kin"/>
    <property type="match status" value="1"/>
</dbReference>
<evidence type="ECO:0000256" key="9">
    <source>
        <dbReference type="HAMAP-Rule" id="MF_00328"/>
    </source>
</evidence>
<evidence type="ECO:0000256" key="1">
    <source>
        <dbReference type="ARBA" id="ARBA00005790"/>
    </source>
</evidence>
<evidence type="ECO:0000259" key="10">
    <source>
        <dbReference type="PROSITE" id="PS50052"/>
    </source>
</evidence>
<dbReference type="GO" id="GO:0005524">
    <property type="term" value="F:ATP binding"/>
    <property type="evidence" value="ECO:0007669"/>
    <property type="project" value="UniProtKB-UniRule"/>
</dbReference>
<comment type="similarity">
    <text evidence="1 9">Belongs to the guanylate kinase family.</text>
</comment>
<comment type="function">
    <text evidence="9">Essential for recycling GMP and indirectly, cGMP.</text>
</comment>
<evidence type="ECO:0000256" key="3">
    <source>
        <dbReference type="ARBA" id="ARBA00016296"/>
    </source>
</evidence>
<keyword evidence="7 9" id="KW-0067">ATP-binding</keyword>
<evidence type="ECO:0000256" key="7">
    <source>
        <dbReference type="ARBA" id="ARBA00022840"/>
    </source>
</evidence>
<dbReference type="KEGG" id="bbae:FRD01_00280"/>
<dbReference type="CDD" id="cd00071">
    <property type="entry name" value="GMPK"/>
    <property type="match status" value="1"/>
</dbReference>
<dbReference type="Proteomes" id="UP000321595">
    <property type="component" value="Chromosome"/>
</dbReference>
<protein>
    <recommendedName>
        <fullName evidence="3 9">Guanylate kinase</fullName>
        <ecNumber evidence="2 9">2.7.4.8</ecNumber>
    </recommendedName>
    <alternativeName>
        <fullName evidence="8 9">GMP kinase</fullName>
    </alternativeName>
</protein>
<dbReference type="RefSeq" id="WP_146956550.1">
    <property type="nucleotide sequence ID" value="NZ_CP042467.1"/>
</dbReference>
<evidence type="ECO:0000256" key="6">
    <source>
        <dbReference type="ARBA" id="ARBA00022777"/>
    </source>
</evidence>
<keyword evidence="5 9" id="KW-0547">Nucleotide-binding</keyword>
<dbReference type="InterPro" id="IPR020590">
    <property type="entry name" value="Guanylate_kinase_CS"/>
</dbReference>
<keyword evidence="4 9" id="KW-0808">Transferase</keyword>
<reference evidence="11 12" key="1">
    <citation type="submission" date="2019-08" db="EMBL/GenBank/DDBJ databases">
        <authorList>
            <person name="Liang Q."/>
        </authorList>
    </citation>
    <scope>NUCLEOTIDE SEQUENCE [LARGE SCALE GENOMIC DNA]</scope>
    <source>
        <strain evidence="11 12">V1718</strain>
    </source>
</reference>
<dbReference type="GO" id="GO:0004385">
    <property type="term" value="F:GMP kinase activity"/>
    <property type="evidence" value="ECO:0007669"/>
    <property type="project" value="UniProtKB-UniRule"/>
</dbReference>
<dbReference type="InterPro" id="IPR027417">
    <property type="entry name" value="P-loop_NTPase"/>
</dbReference>
<accession>A0A5B8XNX4</accession>
<dbReference type="EC" id="2.7.4.8" evidence="2 9"/>
<dbReference type="PANTHER" id="PTHR23117">
    <property type="entry name" value="GUANYLATE KINASE-RELATED"/>
    <property type="match status" value="1"/>
</dbReference>
<dbReference type="Gene3D" id="3.30.63.10">
    <property type="entry name" value="Guanylate Kinase phosphate binding domain"/>
    <property type="match status" value="1"/>
</dbReference>
<dbReference type="InterPro" id="IPR008144">
    <property type="entry name" value="Guanylate_kin-like_dom"/>
</dbReference>
<dbReference type="NCBIfam" id="TIGR03263">
    <property type="entry name" value="guanyl_kin"/>
    <property type="match status" value="1"/>
</dbReference>
<dbReference type="PANTHER" id="PTHR23117:SF13">
    <property type="entry name" value="GUANYLATE KINASE"/>
    <property type="match status" value="1"/>
</dbReference>
<evidence type="ECO:0000256" key="8">
    <source>
        <dbReference type="ARBA" id="ARBA00030128"/>
    </source>
</evidence>
<evidence type="ECO:0000256" key="4">
    <source>
        <dbReference type="ARBA" id="ARBA00022679"/>
    </source>
</evidence>
<organism evidence="11 12">
    <name type="scientific">Microvenator marinus</name>
    <dbReference type="NCBI Taxonomy" id="2600177"/>
    <lineage>
        <taxon>Bacteria</taxon>
        <taxon>Deltaproteobacteria</taxon>
        <taxon>Bradymonadales</taxon>
        <taxon>Microvenatoraceae</taxon>
        <taxon>Microvenator</taxon>
    </lineage>
</organism>
<evidence type="ECO:0000256" key="2">
    <source>
        <dbReference type="ARBA" id="ARBA00012961"/>
    </source>
</evidence>
<dbReference type="AlphaFoldDB" id="A0A5B8XNX4"/>
<dbReference type="PROSITE" id="PS00856">
    <property type="entry name" value="GUANYLATE_KINASE_1"/>
    <property type="match status" value="1"/>
</dbReference>
<gene>
    <name evidence="9" type="primary">gmk</name>
    <name evidence="11" type="ORF">FRD01_00280</name>
</gene>
<dbReference type="GO" id="GO:0005829">
    <property type="term" value="C:cytosol"/>
    <property type="evidence" value="ECO:0007669"/>
    <property type="project" value="TreeGrafter"/>
</dbReference>
<feature type="binding site" evidence="9">
    <location>
        <begin position="14"/>
        <end position="21"/>
    </location>
    <ligand>
        <name>ATP</name>
        <dbReference type="ChEBI" id="CHEBI:30616"/>
    </ligand>
</feature>
<dbReference type="FunFam" id="3.30.63.10:FF:000002">
    <property type="entry name" value="Guanylate kinase 1"/>
    <property type="match status" value="1"/>
</dbReference>
<dbReference type="HAMAP" id="MF_00328">
    <property type="entry name" value="Guanylate_kinase"/>
    <property type="match status" value="1"/>
</dbReference>
<sequence length="205" mass="23439">MIESDEGLLFIVCGPSGVGKTTLCRELLEQRPRLSLSISYTTRSPRGDEKDGVAYHFVNESRFQEMIDQELFAEWARVHGHSYGTSVEVIEDAWSKGRDILFDIDYQGAGQLRARFGKRAVLTLVVPPSMGILEKRLRGRGTDSAEVVDRRLQAARHELSQFPMFDYVIVNDDLAHAQAMIFSIYDSSRHMRLIWEERMRSLLSL</sequence>
<comment type="subcellular location">
    <subcellularLocation>
        <location evidence="9">Cytoplasm</location>
    </subcellularLocation>
</comment>
<dbReference type="PROSITE" id="PS50052">
    <property type="entry name" value="GUANYLATE_KINASE_2"/>
    <property type="match status" value="1"/>
</dbReference>
<dbReference type="Gene3D" id="3.40.50.300">
    <property type="entry name" value="P-loop containing nucleotide triphosphate hydrolases"/>
    <property type="match status" value="1"/>
</dbReference>
<name>A0A5B8XNX4_9DELT</name>
<evidence type="ECO:0000313" key="12">
    <source>
        <dbReference type="Proteomes" id="UP000321595"/>
    </source>
</evidence>
<dbReference type="SUPFAM" id="SSF52540">
    <property type="entry name" value="P-loop containing nucleoside triphosphate hydrolases"/>
    <property type="match status" value="1"/>
</dbReference>
<dbReference type="SMART" id="SM00072">
    <property type="entry name" value="GuKc"/>
    <property type="match status" value="1"/>
</dbReference>
<feature type="domain" description="Guanylate kinase-like" evidence="10">
    <location>
        <begin position="7"/>
        <end position="186"/>
    </location>
</feature>
<keyword evidence="9" id="KW-0963">Cytoplasm</keyword>
<keyword evidence="6 9" id="KW-0418">Kinase</keyword>
<evidence type="ECO:0000313" key="11">
    <source>
        <dbReference type="EMBL" id="QED25723.1"/>
    </source>
</evidence>
<evidence type="ECO:0000256" key="5">
    <source>
        <dbReference type="ARBA" id="ARBA00022741"/>
    </source>
</evidence>
<dbReference type="OrthoDB" id="9808150at2"/>
<dbReference type="EMBL" id="CP042467">
    <property type="protein sequence ID" value="QED25723.1"/>
    <property type="molecule type" value="Genomic_DNA"/>
</dbReference>
<comment type="catalytic activity">
    <reaction evidence="9">
        <text>GMP + ATP = GDP + ADP</text>
        <dbReference type="Rhea" id="RHEA:20780"/>
        <dbReference type="ChEBI" id="CHEBI:30616"/>
        <dbReference type="ChEBI" id="CHEBI:58115"/>
        <dbReference type="ChEBI" id="CHEBI:58189"/>
        <dbReference type="ChEBI" id="CHEBI:456216"/>
        <dbReference type="EC" id="2.7.4.8"/>
    </reaction>
</comment>